<evidence type="ECO:0000313" key="2">
    <source>
        <dbReference type="Proteomes" id="UP000183015"/>
    </source>
</evidence>
<dbReference type="AlphaFoldDB" id="A0A1H7WWI5"/>
<gene>
    <name evidence="1" type="ORF">SAMN05414137_121170</name>
</gene>
<dbReference type="Pfam" id="PF14435">
    <property type="entry name" value="SUKH-4"/>
    <property type="match status" value="1"/>
</dbReference>
<protein>
    <submittedName>
        <fullName evidence="1">SUKH-4 immunity protein</fullName>
    </submittedName>
</protein>
<dbReference type="RefSeq" id="WP_075004169.1">
    <property type="nucleotide sequence ID" value="NZ_FOAZ01000021.1"/>
</dbReference>
<name>A0A1H7WWI5_STRJI</name>
<sequence length="169" mass="18343">MIRDLPPLPLPQYVVVRLGCSPEVPSEIAADLRQIGVPAGLIGYEYQPLTEAAVLGGIDESGLVVFGTSGLFGLIAIDVASRRIVHIPTTESSTANHVNKDLEAFHRCVAATIARFPFYEEGEEGRFDEAADDLRELLATLDDTALAHNGLWETLCDDVAMGDYANWED</sequence>
<evidence type="ECO:0000313" key="1">
    <source>
        <dbReference type="EMBL" id="SEM25297.1"/>
    </source>
</evidence>
<reference evidence="2" key="1">
    <citation type="submission" date="2016-10" db="EMBL/GenBank/DDBJ databases">
        <authorList>
            <person name="Varghese N."/>
        </authorList>
    </citation>
    <scope>NUCLEOTIDE SEQUENCE [LARGE SCALE GENOMIC DNA]</scope>
    <source>
        <strain evidence="2">DSM 45096 / BCRC 16803 / CGMCC 4.1857 / CIP 109030 / JCM 12277 / KCTC 19219 / NBRC 100920 / 33214</strain>
    </source>
</reference>
<dbReference type="Proteomes" id="UP000183015">
    <property type="component" value="Unassembled WGS sequence"/>
</dbReference>
<keyword evidence="2" id="KW-1185">Reference proteome</keyword>
<organism evidence="1 2">
    <name type="scientific">Streptacidiphilus jiangxiensis</name>
    <dbReference type="NCBI Taxonomy" id="235985"/>
    <lineage>
        <taxon>Bacteria</taxon>
        <taxon>Bacillati</taxon>
        <taxon>Actinomycetota</taxon>
        <taxon>Actinomycetes</taxon>
        <taxon>Kitasatosporales</taxon>
        <taxon>Streptomycetaceae</taxon>
        <taxon>Streptacidiphilus</taxon>
    </lineage>
</organism>
<proteinExistence type="predicted"/>
<accession>A0A1H7WWI5</accession>
<dbReference type="InterPro" id="IPR025851">
    <property type="entry name" value="SUKH-4"/>
</dbReference>
<dbReference type="OrthoDB" id="4162738at2"/>
<dbReference type="EMBL" id="FOAZ01000021">
    <property type="protein sequence ID" value="SEM25297.1"/>
    <property type="molecule type" value="Genomic_DNA"/>
</dbReference>